<accession>A0A5C7HIL8</accession>
<feature type="domain" description="Sulfotransferase" evidence="5">
    <location>
        <begin position="82"/>
        <end position="345"/>
    </location>
</feature>
<dbReference type="PANTHER" id="PTHR11783">
    <property type="entry name" value="SULFOTRANSFERASE SULT"/>
    <property type="match status" value="1"/>
</dbReference>
<protein>
    <recommendedName>
        <fullName evidence="3">Sulfotransferase</fullName>
        <ecNumber evidence="3">2.8.2.-</ecNumber>
    </recommendedName>
</protein>
<gene>
    <name evidence="6" type="ORF">EZV62_018002</name>
</gene>
<evidence type="ECO:0000259" key="5">
    <source>
        <dbReference type="Pfam" id="PF00685"/>
    </source>
</evidence>
<dbReference type="EMBL" id="VAHF01000008">
    <property type="protein sequence ID" value="TXG56689.1"/>
    <property type="molecule type" value="Genomic_DNA"/>
</dbReference>
<name>A0A5C7HIL8_9ROSI</name>
<keyword evidence="2 3" id="KW-0808">Transferase</keyword>
<comment type="similarity">
    <text evidence="1 3">Belongs to the sulfotransferase 1 family.</text>
</comment>
<reference evidence="7" key="1">
    <citation type="journal article" date="2019" name="Gigascience">
        <title>De novo genome assembly of the endangered Acer yangbiense, a plant species with extremely small populations endemic to Yunnan Province, China.</title>
        <authorList>
            <person name="Yang J."/>
            <person name="Wariss H.M."/>
            <person name="Tao L."/>
            <person name="Zhang R."/>
            <person name="Yun Q."/>
            <person name="Hollingsworth P."/>
            <person name="Dao Z."/>
            <person name="Luo G."/>
            <person name="Guo H."/>
            <person name="Ma Y."/>
            <person name="Sun W."/>
        </authorList>
    </citation>
    <scope>NUCLEOTIDE SEQUENCE [LARGE SCALE GENOMIC DNA]</scope>
    <source>
        <strain evidence="7">cv. Malutang</strain>
    </source>
</reference>
<dbReference type="InterPro" id="IPR027417">
    <property type="entry name" value="P-loop_NTPase"/>
</dbReference>
<dbReference type="Pfam" id="PF00685">
    <property type="entry name" value="Sulfotransfer_1"/>
    <property type="match status" value="1"/>
</dbReference>
<dbReference type="OrthoDB" id="205623at2759"/>
<evidence type="ECO:0000256" key="1">
    <source>
        <dbReference type="ARBA" id="ARBA00005771"/>
    </source>
</evidence>
<comment type="caution">
    <text evidence="6">The sequence shown here is derived from an EMBL/GenBank/DDBJ whole genome shotgun (WGS) entry which is preliminary data.</text>
</comment>
<evidence type="ECO:0000256" key="3">
    <source>
        <dbReference type="RuleBase" id="RU361155"/>
    </source>
</evidence>
<dbReference type="GO" id="GO:0008146">
    <property type="term" value="F:sulfotransferase activity"/>
    <property type="evidence" value="ECO:0007669"/>
    <property type="project" value="InterPro"/>
</dbReference>
<dbReference type="InterPro" id="IPR000863">
    <property type="entry name" value="Sulfotransferase_dom"/>
</dbReference>
<proteinExistence type="inferred from homology"/>
<evidence type="ECO:0000256" key="2">
    <source>
        <dbReference type="ARBA" id="ARBA00022679"/>
    </source>
</evidence>
<dbReference type="Proteomes" id="UP000323000">
    <property type="component" value="Chromosome 8"/>
</dbReference>
<organism evidence="6 7">
    <name type="scientific">Acer yangbiense</name>
    <dbReference type="NCBI Taxonomy" id="1000413"/>
    <lineage>
        <taxon>Eukaryota</taxon>
        <taxon>Viridiplantae</taxon>
        <taxon>Streptophyta</taxon>
        <taxon>Embryophyta</taxon>
        <taxon>Tracheophyta</taxon>
        <taxon>Spermatophyta</taxon>
        <taxon>Magnoliopsida</taxon>
        <taxon>eudicotyledons</taxon>
        <taxon>Gunneridae</taxon>
        <taxon>Pentapetalae</taxon>
        <taxon>rosids</taxon>
        <taxon>malvids</taxon>
        <taxon>Sapindales</taxon>
        <taxon>Sapindaceae</taxon>
        <taxon>Hippocastanoideae</taxon>
        <taxon>Acereae</taxon>
        <taxon>Acer</taxon>
    </lineage>
</organism>
<dbReference type="AlphaFoldDB" id="A0A5C7HIL8"/>
<keyword evidence="7" id="KW-1185">Reference proteome</keyword>
<sequence length="390" mass="44348">MPTTVEPIKLSTSIPTTTLPHDPLPKYLQEDEMTQERKDLVSSLPTEKGWVANYLHQYQGFWHTTRQLHGVLTCQTHFQAQDSDILLVTTPKSGTTWLKALTFALFNRFDHVVDPKNHNNHPLLTNNPHELVPFLEIKLYIENQVPDLTTLKSPRIFSTHLSFVSLPKSVSDSACKIVYLCRNPKDTFVSLWHFTNSLRLKEKGSNSLEEAFGKFCRGVSLSGPYWDHVLDYWKASLEKPERVLFLKFEEMKMEPELHLKKLAEFLGCPFSPEEEASGLVDGILKLCSFDTLSNLEVNKTGKLPSGEENKAFFRRGEIGDWKDYLTCEMIQEMDKITEEKLHASGIYEASGQQDEYRQWPGGDLFSSMGFGGKRGVDGLATSAVVDGDRR</sequence>
<dbReference type="EC" id="2.8.2.-" evidence="3"/>
<evidence type="ECO:0000313" key="7">
    <source>
        <dbReference type="Proteomes" id="UP000323000"/>
    </source>
</evidence>
<dbReference type="Gene3D" id="3.40.50.300">
    <property type="entry name" value="P-loop containing nucleotide triphosphate hydrolases"/>
    <property type="match status" value="1"/>
</dbReference>
<feature type="region of interest" description="Disordered" evidence="4">
    <location>
        <begin position="1"/>
        <end position="25"/>
    </location>
</feature>
<feature type="compositionally biased region" description="Polar residues" evidence="4">
    <location>
        <begin position="10"/>
        <end position="19"/>
    </location>
</feature>
<dbReference type="SUPFAM" id="SSF52540">
    <property type="entry name" value="P-loop containing nucleoside triphosphate hydrolases"/>
    <property type="match status" value="1"/>
</dbReference>
<evidence type="ECO:0000256" key="4">
    <source>
        <dbReference type="SAM" id="MobiDB-lite"/>
    </source>
</evidence>
<evidence type="ECO:0000313" key="6">
    <source>
        <dbReference type="EMBL" id="TXG56689.1"/>
    </source>
</evidence>